<proteinExistence type="predicted"/>
<keyword evidence="1" id="KW-0732">Signal</keyword>
<reference evidence="2 3" key="1">
    <citation type="submission" date="2020-04" db="EMBL/GenBank/DDBJ databases">
        <title>Ferrimonas sp. S7 isolated from sea water.</title>
        <authorList>
            <person name="Bae S.S."/>
            <person name="Baek K."/>
        </authorList>
    </citation>
    <scope>NUCLEOTIDE SEQUENCE [LARGE SCALE GENOMIC DNA]</scope>
    <source>
        <strain evidence="2 3">S7</strain>
    </source>
</reference>
<keyword evidence="3" id="KW-1185">Reference proteome</keyword>
<feature type="signal peptide" evidence="1">
    <location>
        <begin position="1"/>
        <end position="26"/>
    </location>
</feature>
<gene>
    <name evidence="2" type="ORF">HER31_12265</name>
</gene>
<dbReference type="AlphaFoldDB" id="A0A6H1UG72"/>
<evidence type="ECO:0000256" key="1">
    <source>
        <dbReference type="SAM" id="SignalP"/>
    </source>
</evidence>
<dbReference type="Proteomes" id="UP000501602">
    <property type="component" value="Chromosome"/>
</dbReference>
<dbReference type="RefSeq" id="WP_168660859.1">
    <property type="nucleotide sequence ID" value="NZ_CP051180.1"/>
</dbReference>
<name>A0A6H1UG72_9GAMM</name>
<dbReference type="EMBL" id="CP051180">
    <property type="protein sequence ID" value="QIZ77600.1"/>
    <property type="molecule type" value="Genomic_DNA"/>
</dbReference>
<protein>
    <submittedName>
        <fullName evidence="2">Uncharacterized protein</fullName>
    </submittedName>
</protein>
<accession>A0A6H1UG72</accession>
<organism evidence="2 3">
    <name type="scientific">Ferrimonas lipolytica</name>
    <dbReference type="NCBI Taxonomy" id="2724191"/>
    <lineage>
        <taxon>Bacteria</taxon>
        <taxon>Pseudomonadati</taxon>
        <taxon>Pseudomonadota</taxon>
        <taxon>Gammaproteobacteria</taxon>
        <taxon>Alteromonadales</taxon>
        <taxon>Ferrimonadaceae</taxon>
        <taxon>Ferrimonas</taxon>
    </lineage>
</organism>
<evidence type="ECO:0000313" key="3">
    <source>
        <dbReference type="Proteomes" id="UP000501602"/>
    </source>
</evidence>
<sequence length="88" mass="9393">MPTVIQLCKYTALIGLMLSTINVATARDGGPRNGPPEEALQACVELSEGDSCSFEGRRGEAIEGQCIVIKQEDNDGLACKPDSAPERR</sequence>
<dbReference type="KEGG" id="fes:HER31_12265"/>
<feature type="chain" id="PRO_5026099863" evidence="1">
    <location>
        <begin position="27"/>
        <end position="88"/>
    </location>
</feature>
<evidence type="ECO:0000313" key="2">
    <source>
        <dbReference type="EMBL" id="QIZ77600.1"/>
    </source>
</evidence>